<dbReference type="SUPFAM" id="SSF52540">
    <property type="entry name" value="P-loop containing nucleoside triphosphate hydrolases"/>
    <property type="match status" value="1"/>
</dbReference>
<feature type="signal peptide" evidence="1">
    <location>
        <begin position="1"/>
        <end position="17"/>
    </location>
</feature>
<evidence type="ECO:0000313" key="3">
    <source>
        <dbReference type="Proteomes" id="UP000035721"/>
    </source>
</evidence>
<dbReference type="AlphaFoldDB" id="A0A077LVD3"/>
<dbReference type="Proteomes" id="UP000035721">
    <property type="component" value="Unassembled WGS sequence"/>
</dbReference>
<dbReference type="EMBL" id="CAJB01000001">
    <property type="protein sequence ID" value="CCH75945.1"/>
    <property type="molecule type" value="Genomic_DNA"/>
</dbReference>
<feature type="chain" id="PRO_5039536994" evidence="1">
    <location>
        <begin position="18"/>
        <end position="266"/>
    </location>
</feature>
<name>A0A077LVD3_9MICO</name>
<sequence>MALIVMFSASGSPGVTASALGVALTWPRPVLLVEGDPTGGSAVFAGYLRAESAPASSLIDLALAERHGELGEAIAEATVRMPGSPEATVALLPGTRSHGQARSLLPLWEKLAAEFKALEATGQDVIVDAGRLGLSGSPDPLIYAADLALLVTRTDLVSLSAARSWAETLRTGFERVGGRSSLGLLLVGEGQPYSARDVQKVLQIPVTASLAWDPAAADVFAKGAKAPRRFDSSRLVRSLAAGQTAIQTAVAANRDQLATQMVGGLT</sequence>
<accession>A0A077LVD3</accession>
<organism evidence="2 3">
    <name type="scientific">Nostocoides japonicum T1-X7</name>
    <dbReference type="NCBI Taxonomy" id="1194083"/>
    <lineage>
        <taxon>Bacteria</taxon>
        <taxon>Bacillati</taxon>
        <taxon>Actinomycetota</taxon>
        <taxon>Actinomycetes</taxon>
        <taxon>Micrococcales</taxon>
        <taxon>Intrasporangiaceae</taxon>
        <taxon>Nostocoides</taxon>
    </lineage>
</organism>
<keyword evidence="1" id="KW-0732">Signal</keyword>
<dbReference type="OrthoDB" id="5243870at2"/>
<gene>
    <name evidence="2" type="ORF">BN12_10092</name>
</gene>
<dbReference type="InterPro" id="IPR027417">
    <property type="entry name" value="P-loop_NTPase"/>
</dbReference>
<dbReference type="RefSeq" id="WP_048549559.1">
    <property type="nucleotide sequence ID" value="NZ_HF570958.1"/>
</dbReference>
<keyword evidence="3" id="KW-1185">Reference proteome</keyword>
<dbReference type="Gene3D" id="3.40.50.300">
    <property type="entry name" value="P-loop containing nucleotide triphosphate hydrolases"/>
    <property type="match status" value="1"/>
</dbReference>
<comment type="caution">
    <text evidence="2">The sequence shown here is derived from an EMBL/GenBank/DDBJ whole genome shotgun (WGS) entry which is preliminary data.</text>
</comment>
<dbReference type="STRING" id="1194083.BN12_10092"/>
<protein>
    <submittedName>
        <fullName evidence="2">Uncharacterized protein</fullName>
    </submittedName>
</protein>
<evidence type="ECO:0000313" key="2">
    <source>
        <dbReference type="EMBL" id="CCH75945.1"/>
    </source>
</evidence>
<proteinExistence type="predicted"/>
<reference evidence="2 3" key="1">
    <citation type="journal article" date="2013" name="ISME J.">
        <title>A metabolic model for members of the genus Tetrasphaera involved in enhanced biological phosphorus removal.</title>
        <authorList>
            <person name="Kristiansen R."/>
            <person name="Nguyen H.T.T."/>
            <person name="Saunders A.M."/>
            <person name="Nielsen J.L."/>
            <person name="Wimmer R."/>
            <person name="Le V.Q."/>
            <person name="McIlroy S.J."/>
            <person name="Petrovski S."/>
            <person name="Seviour R.J."/>
            <person name="Calteau A."/>
            <person name="Nielsen K.L."/>
            <person name="Nielsen P.H."/>
        </authorList>
    </citation>
    <scope>NUCLEOTIDE SEQUENCE [LARGE SCALE GENOMIC DNA]</scope>
    <source>
        <strain evidence="2 3">T1-X7</strain>
    </source>
</reference>
<evidence type="ECO:0000256" key="1">
    <source>
        <dbReference type="SAM" id="SignalP"/>
    </source>
</evidence>